<protein>
    <submittedName>
        <fullName evidence="2">Uncharacterized protein</fullName>
    </submittedName>
</protein>
<reference evidence="2 3" key="1">
    <citation type="journal article" date="2011" name="J. Bacteriol.">
        <title>The Draft Genome of Planococcus donghaensis MPA1U2 Reveals Nonsporulation Pathways Controlled by a Conserved Spo0A Regulon.</title>
        <authorList>
            <person name="Pearson M.D."/>
            <person name="Noller H.F."/>
        </authorList>
    </citation>
    <scope>NUCLEOTIDE SEQUENCE [LARGE SCALE GENOMIC DNA]</scope>
    <source>
        <strain evidence="2 3">MPA1U2</strain>
    </source>
</reference>
<dbReference type="eggNOG" id="ENOG5033K7F">
    <property type="taxonomic scope" value="Bacteria"/>
</dbReference>
<name>E7RIS5_9BACL</name>
<evidence type="ECO:0000256" key="1">
    <source>
        <dbReference type="SAM" id="MobiDB-lite"/>
    </source>
</evidence>
<dbReference type="AlphaFoldDB" id="E7RIS5"/>
<feature type="compositionally biased region" description="Polar residues" evidence="1">
    <location>
        <begin position="105"/>
        <end position="122"/>
    </location>
</feature>
<organism evidence="2 3">
    <name type="scientific">Planococcus donghaensis MPA1U2</name>
    <dbReference type="NCBI Taxonomy" id="933115"/>
    <lineage>
        <taxon>Bacteria</taxon>
        <taxon>Bacillati</taxon>
        <taxon>Bacillota</taxon>
        <taxon>Bacilli</taxon>
        <taxon>Bacillales</taxon>
        <taxon>Caryophanaceae</taxon>
        <taxon>Planococcus</taxon>
    </lineage>
</organism>
<evidence type="ECO:0000313" key="3">
    <source>
        <dbReference type="Proteomes" id="UP000003052"/>
    </source>
</evidence>
<feature type="compositionally biased region" description="Low complexity" evidence="1">
    <location>
        <begin position="35"/>
        <end position="49"/>
    </location>
</feature>
<comment type="caution">
    <text evidence="2">The sequence shown here is derived from an EMBL/GenBank/DDBJ whole genome shotgun (WGS) entry which is preliminary data.</text>
</comment>
<feature type="compositionally biased region" description="Basic and acidic residues" evidence="1">
    <location>
        <begin position="72"/>
        <end position="103"/>
    </location>
</feature>
<feature type="region of interest" description="Disordered" evidence="1">
    <location>
        <begin position="24"/>
        <end position="50"/>
    </location>
</feature>
<dbReference type="RefSeq" id="WP_008431611.1">
    <property type="nucleotide sequence ID" value="NZ_AEPB01000038.1"/>
</dbReference>
<proteinExistence type="predicted"/>
<sequence length="161" mass="18278">MEALIFGLVIMAVSAFFNKNKKDATKRDAPVKPFSTTTSTTRESRSGQTRFKRVEDYAKELYGELQNQKTQGSDRLEEAKQKAAEVVDRTPLREARQEVERRITSSHTQSRASLSESRSIRNQPVVPKVEKASDELLPLSNEDVRRGIIMAEILMPPKSKR</sequence>
<dbReference type="Proteomes" id="UP000003052">
    <property type="component" value="Unassembled WGS sequence"/>
</dbReference>
<feature type="region of interest" description="Disordered" evidence="1">
    <location>
        <begin position="64"/>
        <end position="128"/>
    </location>
</feature>
<gene>
    <name evidence="2" type="ORF">GPDM_11935</name>
</gene>
<evidence type="ECO:0000313" key="2">
    <source>
        <dbReference type="EMBL" id="EGA89181.1"/>
    </source>
</evidence>
<dbReference type="OrthoDB" id="2734847at2"/>
<accession>E7RIS5</accession>
<dbReference type="EMBL" id="AEPB01000038">
    <property type="protein sequence ID" value="EGA89181.1"/>
    <property type="molecule type" value="Genomic_DNA"/>
</dbReference>